<comment type="caution">
    <text evidence="2">The sequence shown here is derived from an EMBL/GenBank/DDBJ whole genome shotgun (WGS) entry which is preliminary data.</text>
</comment>
<name>A0A7J7TTM4_MYOMY</name>
<organism evidence="2 3">
    <name type="scientific">Myotis myotis</name>
    <name type="common">Greater mouse-eared bat</name>
    <name type="synonym">Vespertilio myotis</name>
    <dbReference type="NCBI Taxonomy" id="51298"/>
    <lineage>
        <taxon>Eukaryota</taxon>
        <taxon>Metazoa</taxon>
        <taxon>Chordata</taxon>
        <taxon>Craniata</taxon>
        <taxon>Vertebrata</taxon>
        <taxon>Euteleostomi</taxon>
        <taxon>Mammalia</taxon>
        <taxon>Eutheria</taxon>
        <taxon>Laurasiatheria</taxon>
        <taxon>Chiroptera</taxon>
        <taxon>Yangochiroptera</taxon>
        <taxon>Vespertilionidae</taxon>
        <taxon>Myotis</taxon>
    </lineage>
</organism>
<evidence type="ECO:0000313" key="3">
    <source>
        <dbReference type="Proteomes" id="UP000527355"/>
    </source>
</evidence>
<evidence type="ECO:0000313" key="2">
    <source>
        <dbReference type="EMBL" id="KAF6303937.1"/>
    </source>
</evidence>
<dbReference type="AlphaFoldDB" id="A0A7J7TTM4"/>
<dbReference type="EMBL" id="JABWUV010000015">
    <property type="protein sequence ID" value="KAF6303937.1"/>
    <property type="molecule type" value="Genomic_DNA"/>
</dbReference>
<accession>A0A7J7TTM4</accession>
<evidence type="ECO:0000256" key="1">
    <source>
        <dbReference type="SAM" id="MobiDB-lite"/>
    </source>
</evidence>
<feature type="compositionally biased region" description="Low complexity" evidence="1">
    <location>
        <begin position="44"/>
        <end position="56"/>
    </location>
</feature>
<dbReference type="Proteomes" id="UP000527355">
    <property type="component" value="Unassembled WGS sequence"/>
</dbReference>
<keyword evidence="3" id="KW-1185">Reference proteome</keyword>
<proteinExistence type="predicted"/>
<gene>
    <name evidence="2" type="ORF">mMyoMyo1_008920</name>
</gene>
<reference evidence="2 3" key="1">
    <citation type="journal article" date="2020" name="Nature">
        <title>Six reference-quality genomes reveal evolution of bat adaptations.</title>
        <authorList>
            <person name="Jebb D."/>
            <person name="Huang Z."/>
            <person name="Pippel M."/>
            <person name="Hughes G.M."/>
            <person name="Lavrichenko K."/>
            <person name="Devanna P."/>
            <person name="Winkler S."/>
            <person name="Jermiin L.S."/>
            <person name="Skirmuntt E.C."/>
            <person name="Katzourakis A."/>
            <person name="Burkitt-Gray L."/>
            <person name="Ray D.A."/>
            <person name="Sullivan K.A.M."/>
            <person name="Roscito J.G."/>
            <person name="Kirilenko B.M."/>
            <person name="Davalos L.M."/>
            <person name="Corthals A.P."/>
            <person name="Power M.L."/>
            <person name="Jones G."/>
            <person name="Ransome R.D."/>
            <person name="Dechmann D.K.N."/>
            <person name="Locatelli A.G."/>
            <person name="Puechmaille S.J."/>
            <person name="Fedrigo O."/>
            <person name="Jarvis E.D."/>
            <person name="Hiller M."/>
            <person name="Vernes S.C."/>
            <person name="Myers E.W."/>
            <person name="Teeling E.C."/>
        </authorList>
    </citation>
    <scope>NUCLEOTIDE SEQUENCE [LARGE SCALE GENOMIC DNA]</scope>
    <source>
        <strain evidence="2">MMyoMyo1</strain>
        <tissue evidence="2">Flight muscle</tissue>
    </source>
</reference>
<feature type="region of interest" description="Disordered" evidence="1">
    <location>
        <begin position="22"/>
        <end position="56"/>
    </location>
</feature>
<protein>
    <submittedName>
        <fullName evidence="2">Uncharacterized protein</fullName>
    </submittedName>
</protein>
<sequence length="127" mass="12856">MWQGVAQGCGAGDLRPILPSCPCGSRPPAPHPHPAQGTVRKGDPSPAGLGPLLSPGPSGLCCPGSSLATPTAHTAAVRGGDSLGLVVWLSFGWRGQPSSRRFCHAALPREAHLLHPPAPLVLEGGSL</sequence>